<dbReference type="RefSeq" id="WP_116173727.1">
    <property type="nucleotide sequence ID" value="NZ_CP144375.1"/>
</dbReference>
<protein>
    <submittedName>
        <fullName evidence="2">Uma2 family endonuclease</fullName>
    </submittedName>
</protein>
<sequence>MGSVPAFPHGRPLTRADLEAMPDDGHRYELVDGTLVMSPSPRPLHQRIVARLLIALTMNCPAHLEVLPAPVDVVLADDTVFIPDLVVGRREDFTPTHLAGVPELVVEVLSPSTRLVDLKLKRAKYQEAGCPNYWLVDPTLPELRCLALRDGVYTQIVSAVGDDIVEVTEPFSALLSPAQLVAPHGR</sequence>
<name>A0A3E0HYW2_9PSEU</name>
<keyword evidence="2" id="KW-0378">Hydrolase</keyword>
<organism evidence="2 3">
    <name type="scientific">Kutzneria buriramensis</name>
    <dbReference type="NCBI Taxonomy" id="1045776"/>
    <lineage>
        <taxon>Bacteria</taxon>
        <taxon>Bacillati</taxon>
        <taxon>Actinomycetota</taxon>
        <taxon>Actinomycetes</taxon>
        <taxon>Pseudonocardiales</taxon>
        <taxon>Pseudonocardiaceae</taxon>
        <taxon>Kutzneria</taxon>
    </lineage>
</organism>
<dbReference type="SUPFAM" id="SSF52980">
    <property type="entry name" value="Restriction endonuclease-like"/>
    <property type="match status" value="1"/>
</dbReference>
<dbReference type="OrthoDB" id="9799703at2"/>
<accession>A0A3E0HYW2</accession>
<dbReference type="InterPro" id="IPR008538">
    <property type="entry name" value="Uma2"/>
</dbReference>
<dbReference type="EMBL" id="QUNO01000003">
    <property type="protein sequence ID" value="REH51667.1"/>
    <property type="molecule type" value="Genomic_DNA"/>
</dbReference>
<dbReference type="PANTHER" id="PTHR34107">
    <property type="entry name" value="SLL0198 PROTEIN-RELATED"/>
    <property type="match status" value="1"/>
</dbReference>
<keyword evidence="3" id="KW-1185">Reference proteome</keyword>
<dbReference type="InterPro" id="IPR011335">
    <property type="entry name" value="Restrct_endonuc-II-like"/>
</dbReference>
<dbReference type="InterPro" id="IPR012296">
    <property type="entry name" value="Nuclease_put_TT1808"/>
</dbReference>
<evidence type="ECO:0000313" key="3">
    <source>
        <dbReference type="Proteomes" id="UP000256269"/>
    </source>
</evidence>
<evidence type="ECO:0000313" key="2">
    <source>
        <dbReference type="EMBL" id="REH51667.1"/>
    </source>
</evidence>
<dbReference type="Gene3D" id="3.90.1570.10">
    <property type="entry name" value="tt1808, chain A"/>
    <property type="match status" value="1"/>
</dbReference>
<proteinExistence type="predicted"/>
<dbReference type="GO" id="GO:0004519">
    <property type="term" value="F:endonuclease activity"/>
    <property type="evidence" value="ECO:0007669"/>
    <property type="project" value="UniProtKB-KW"/>
</dbReference>
<dbReference type="AlphaFoldDB" id="A0A3E0HYW2"/>
<comment type="caution">
    <text evidence="2">The sequence shown here is derived from an EMBL/GenBank/DDBJ whole genome shotgun (WGS) entry which is preliminary data.</text>
</comment>
<feature type="domain" description="Putative restriction endonuclease" evidence="1">
    <location>
        <begin position="17"/>
        <end position="172"/>
    </location>
</feature>
<dbReference type="Proteomes" id="UP000256269">
    <property type="component" value="Unassembled WGS sequence"/>
</dbReference>
<dbReference type="PANTHER" id="PTHR34107:SF4">
    <property type="entry name" value="SLL1222 PROTEIN"/>
    <property type="match status" value="1"/>
</dbReference>
<gene>
    <name evidence="2" type="ORF">BCF44_103116</name>
</gene>
<dbReference type="CDD" id="cd06260">
    <property type="entry name" value="DUF820-like"/>
    <property type="match status" value="1"/>
</dbReference>
<evidence type="ECO:0000259" key="1">
    <source>
        <dbReference type="Pfam" id="PF05685"/>
    </source>
</evidence>
<keyword evidence="2" id="KW-0255">Endonuclease</keyword>
<dbReference type="Pfam" id="PF05685">
    <property type="entry name" value="Uma2"/>
    <property type="match status" value="1"/>
</dbReference>
<reference evidence="2 3" key="1">
    <citation type="submission" date="2018-08" db="EMBL/GenBank/DDBJ databases">
        <title>Genomic Encyclopedia of Archaeal and Bacterial Type Strains, Phase II (KMG-II): from individual species to whole genera.</title>
        <authorList>
            <person name="Goeker M."/>
        </authorList>
    </citation>
    <scope>NUCLEOTIDE SEQUENCE [LARGE SCALE GENOMIC DNA]</scope>
    <source>
        <strain evidence="2 3">DSM 45791</strain>
    </source>
</reference>
<keyword evidence="2" id="KW-0540">Nuclease</keyword>